<name>K1WMP3_MARBU</name>
<dbReference type="GO" id="GO:0005634">
    <property type="term" value="C:nucleus"/>
    <property type="evidence" value="ECO:0007669"/>
    <property type="project" value="TreeGrafter"/>
</dbReference>
<dbReference type="OMA" id="FGGWPPM"/>
<dbReference type="PANTHER" id="PTHR48070:SF4">
    <property type="entry name" value="ESTERASE ALNB"/>
    <property type="match status" value="1"/>
</dbReference>
<reference evidence="4 5" key="1">
    <citation type="journal article" date="2012" name="BMC Genomics">
        <title>Sequencing the genome of Marssonina brunnea reveals fungus-poplar co-evolution.</title>
        <authorList>
            <person name="Zhu S."/>
            <person name="Cao Y.-Z."/>
            <person name="Jiang C."/>
            <person name="Tan B.-Y."/>
            <person name="Wang Z."/>
            <person name="Feng S."/>
            <person name="Zhang L."/>
            <person name="Su X.-H."/>
            <person name="Brejova B."/>
            <person name="Vinar T."/>
            <person name="Xu M."/>
            <person name="Wang M.-X."/>
            <person name="Zhang S.-G."/>
            <person name="Huang M.-R."/>
            <person name="Wu R."/>
            <person name="Zhou Y."/>
        </authorList>
    </citation>
    <scope>NUCLEOTIDE SEQUENCE [LARGE SCALE GENOMIC DNA]</scope>
    <source>
        <strain evidence="4 5">MB_m1</strain>
    </source>
</reference>
<evidence type="ECO:0000313" key="4">
    <source>
        <dbReference type="EMBL" id="EKD13597.1"/>
    </source>
</evidence>
<evidence type="ECO:0000256" key="1">
    <source>
        <dbReference type="ARBA" id="ARBA00022801"/>
    </source>
</evidence>
<dbReference type="Proteomes" id="UP000006753">
    <property type="component" value="Unassembled WGS sequence"/>
</dbReference>
<dbReference type="RefSeq" id="XP_007296204.1">
    <property type="nucleotide sequence ID" value="XM_007296142.1"/>
</dbReference>
<keyword evidence="1" id="KW-0378">Hydrolase</keyword>
<feature type="domain" description="Serine hydrolase" evidence="3">
    <location>
        <begin position="2"/>
        <end position="256"/>
    </location>
</feature>
<dbReference type="InterPro" id="IPR029058">
    <property type="entry name" value="AB_hydrolase_fold"/>
</dbReference>
<dbReference type="SUPFAM" id="SSF53474">
    <property type="entry name" value="alpha/beta-Hydrolases"/>
    <property type="match status" value="1"/>
</dbReference>
<dbReference type="InParanoid" id="K1WMP3"/>
<evidence type="ECO:0000256" key="2">
    <source>
        <dbReference type="SAM" id="MobiDB-lite"/>
    </source>
</evidence>
<dbReference type="InterPro" id="IPR005645">
    <property type="entry name" value="FSH-like_dom"/>
</dbReference>
<dbReference type="InterPro" id="IPR050593">
    <property type="entry name" value="LovG"/>
</dbReference>
<organism evidence="4 5">
    <name type="scientific">Marssonina brunnea f. sp. multigermtubi (strain MB_m1)</name>
    <name type="common">Marssonina leaf spot fungus</name>
    <dbReference type="NCBI Taxonomy" id="1072389"/>
    <lineage>
        <taxon>Eukaryota</taxon>
        <taxon>Fungi</taxon>
        <taxon>Dikarya</taxon>
        <taxon>Ascomycota</taxon>
        <taxon>Pezizomycotina</taxon>
        <taxon>Leotiomycetes</taxon>
        <taxon>Helotiales</taxon>
        <taxon>Drepanopezizaceae</taxon>
        <taxon>Drepanopeziza</taxon>
    </lineage>
</organism>
<dbReference type="EMBL" id="JH921449">
    <property type="protein sequence ID" value="EKD13597.1"/>
    <property type="molecule type" value="Genomic_DNA"/>
</dbReference>
<feature type="region of interest" description="Disordered" evidence="2">
    <location>
        <begin position="88"/>
        <end position="119"/>
    </location>
</feature>
<accession>K1WMP3</accession>
<dbReference type="KEGG" id="mbe:MBM_08315"/>
<dbReference type="AlphaFoldDB" id="K1WMP3"/>
<evidence type="ECO:0000259" key="3">
    <source>
        <dbReference type="Pfam" id="PF03959"/>
    </source>
</evidence>
<dbReference type="Gene3D" id="3.40.50.1820">
    <property type="entry name" value="alpha/beta hydrolase"/>
    <property type="match status" value="1"/>
</dbReference>
<dbReference type="GO" id="GO:0005737">
    <property type="term" value="C:cytoplasm"/>
    <property type="evidence" value="ECO:0007669"/>
    <property type="project" value="TreeGrafter"/>
</dbReference>
<dbReference type="GO" id="GO:0016787">
    <property type="term" value="F:hydrolase activity"/>
    <property type="evidence" value="ECO:0007669"/>
    <property type="project" value="UniProtKB-KW"/>
</dbReference>
<dbReference type="GO" id="GO:0019748">
    <property type="term" value="P:secondary metabolic process"/>
    <property type="evidence" value="ECO:0007669"/>
    <property type="project" value="TreeGrafter"/>
</dbReference>
<feature type="compositionally biased region" description="Low complexity" evidence="2">
    <location>
        <begin position="100"/>
        <end position="110"/>
    </location>
</feature>
<dbReference type="Pfam" id="PF03959">
    <property type="entry name" value="FSH1"/>
    <property type="match status" value="1"/>
</dbReference>
<gene>
    <name evidence="4" type="ORF">MBM_08315</name>
</gene>
<dbReference type="OrthoDB" id="414698at2759"/>
<evidence type="ECO:0000313" key="5">
    <source>
        <dbReference type="Proteomes" id="UP000006753"/>
    </source>
</evidence>
<dbReference type="eggNOG" id="KOG2551">
    <property type="taxonomic scope" value="Eukaryota"/>
</dbReference>
<dbReference type="GeneID" id="18764250"/>
<proteinExistence type="predicted"/>
<keyword evidence="5" id="KW-1185">Reference proteome</keyword>
<dbReference type="PANTHER" id="PTHR48070">
    <property type="entry name" value="ESTERASE OVCA2"/>
    <property type="match status" value="1"/>
</dbReference>
<sequence>MRFLCLCGAYGSSEKFRVQLAPLVNELASDNTAELFFIHGPLPAYPPPGFEDFFGQGPHYRFMAPNKNDGSGSVDILDRIRDFPEGRSAEDQMRRLMNPSSSSHDSTSPESSDDGSNFGDYSYANASAKRAIEYLYEVMEKEGPFDGIMGYSEGATVASTLILHEQLRFELEGRIPMLQCAIFFGGWPPLTPEFDGIVLADQTDLTINIPTCHIIGSLDPYLAGSIALYNVCDMDTARLFDHAKGHTLPRHKDTIKELSNVIREMIANL</sequence>
<dbReference type="HOGENOM" id="CLU_051938_4_2_1"/>
<protein>
    <submittedName>
        <fullName evidence="4">Putative EF-hand calcium-binding domain protein</fullName>
    </submittedName>
</protein>